<name>A0A1F6CHR6_9BACT</name>
<reference evidence="9 10" key="1">
    <citation type="journal article" date="2016" name="Nat. Commun.">
        <title>Thousands of microbial genomes shed light on interconnected biogeochemical processes in an aquifer system.</title>
        <authorList>
            <person name="Anantharaman K."/>
            <person name="Brown C.T."/>
            <person name="Hug L.A."/>
            <person name="Sharon I."/>
            <person name="Castelle C.J."/>
            <person name="Probst A.J."/>
            <person name="Thomas B.C."/>
            <person name="Singh A."/>
            <person name="Wilkins M.J."/>
            <person name="Karaoz U."/>
            <person name="Brodie E.L."/>
            <person name="Williams K.H."/>
            <person name="Hubbard S.S."/>
            <person name="Banfield J.F."/>
        </authorList>
    </citation>
    <scope>NUCLEOTIDE SEQUENCE [LARGE SCALE GENOMIC DNA]</scope>
</reference>
<dbReference type="STRING" id="1798481.A2678_02260"/>
<evidence type="ECO:0000256" key="5">
    <source>
        <dbReference type="HAMAP-Rule" id="MF_01334"/>
    </source>
</evidence>
<dbReference type="Gene3D" id="2.170.120.20">
    <property type="entry name" value="Ribosomal protein L25, beta domain"/>
    <property type="match status" value="1"/>
</dbReference>
<evidence type="ECO:0000256" key="2">
    <source>
        <dbReference type="ARBA" id="ARBA00022884"/>
    </source>
</evidence>
<feature type="region of interest" description="Disordered" evidence="6">
    <location>
        <begin position="186"/>
        <end position="217"/>
    </location>
</feature>
<dbReference type="GO" id="GO:0022625">
    <property type="term" value="C:cytosolic large ribosomal subunit"/>
    <property type="evidence" value="ECO:0007669"/>
    <property type="project" value="TreeGrafter"/>
</dbReference>
<dbReference type="InterPro" id="IPR020930">
    <property type="entry name" value="Ribosomal_uL5_bac-type"/>
</dbReference>
<dbReference type="InterPro" id="IPR020057">
    <property type="entry name" value="Ribosomal_bL25_b-dom"/>
</dbReference>
<sequence>MLTLPVEKRTDESAGAPALRRAGTLPGVVYGAHHEATPIAISMSAFTKVLDEAGEATVVSLTGLGESLPTLIHEVDLDPLTNQPRHVDFYAVTKGEKVQVAIPIEFVGESPAVEAGANLVKVLHEIEIEADPMNLPHEFTVDLSVLATVNDQIHVRDIKLPSGVTLVTDAEEVIALVQEVAAEKEEVAEPADITSVEVEKKGKEEGAEETAAPEEKK</sequence>
<evidence type="ECO:0000259" key="8">
    <source>
        <dbReference type="Pfam" id="PF14693"/>
    </source>
</evidence>
<evidence type="ECO:0000256" key="1">
    <source>
        <dbReference type="ARBA" id="ARBA00022730"/>
    </source>
</evidence>
<evidence type="ECO:0000259" key="7">
    <source>
        <dbReference type="Pfam" id="PF01386"/>
    </source>
</evidence>
<evidence type="ECO:0000313" key="9">
    <source>
        <dbReference type="EMBL" id="OGG48668.1"/>
    </source>
</evidence>
<dbReference type="SUPFAM" id="SSF50715">
    <property type="entry name" value="Ribosomal protein L25-like"/>
    <property type="match status" value="1"/>
</dbReference>
<evidence type="ECO:0000256" key="3">
    <source>
        <dbReference type="ARBA" id="ARBA00022980"/>
    </source>
</evidence>
<dbReference type="NCBIfam" id="TIGR00731">
    <property type="entry name" value="bL25_bact_ctc"/>
    <property type="match status" value="1"/>
</dbReference>
<comment type="function">
    <text evidence="5">This is one of the proteins that binds to the 5S RNA in the ribosome where it forms part of the central protuberance.</text>
</comment>
<comment type="subunit">
    <text evidence="5">Part of the 50S ribosomal subunit; part of the 5S rRNA/L5/L18/L25 subcomplex. Contacts the 5S rRNA. Binds to the 5S rRNA independently of L5 and L18.</text>
</comment>
<dbReference type="Pfam" id="PF14693">
    <property type="entry name" value="Ribosomal_TL5_C"/>
    <property type="match status" value="1"/>
</dbReference>
<keyword evidence="1 5" id="KW-0699">rRNA-binding</keyword>
<evidence type="ECO:0000313" key="10">
    <source>
        <dbReference type="Proteomes" id="UP000178815"/>
    </source>
</evidence>
<gene>
    <name evidence="5" type="primary">rplY</name>
    <name evidence="5" type="synonym">ctc</name>
    <name evidence="9" type="ORF">A2678_02260</name>
</gene>
<dbReference type="InterPro" id="IPR011035">
    <property type="entry name" value="Ribosomal_bL25/Gln-tRNA_synth"/>
</dbReference>
<feature type="domain" description="Large ribosomal subunit protein bL25 L25" evidence="7">
    <location>
        <begin position="5"/>
        <end position="89"/>
    </location>
</feature>
<dbReference type="PANTHER" id="PTHR33284">
    <property type="entry name" value="RIBOSOMAL PROTEIN L25/GLN-TRNA SYNTHETASE, ANTI-CODON-BINDING DOMAIN-CONTAINING PROTEIN"/>
    <property type="match status" value="1"/>
</dbReference>
<accession>A0A1F6CHR6</accession>
<keyword evidence="4 5" id="KW-0687">Ribonucleoprotein</keyword>
<feature type="domain" description="Large ribosomal subunit protein bL25 beta" evidence="8">
    <location>
        <begin position="97"/>
        <end position="179"/>
    </location>
</feature>
<dbReference type="Gene3D" id="2.40.240.10">
    <property type="entry name" value="Ribosomal Protein L25, Chain P"/>
    <property type="match status" value="1"/>
</dbReference>
<organism evidence="9 10">
    <name type="scientific">Candidatus Kaiserbacteria bacterium RIFCSPHIGHO2_01_FULL_53_31</name>
    <dbReference type="NCBI Taxonomy" id="1798481"/>
    <lineage>
        <taxon>Bacteria</taxon>
        <taxon>Candidatus Kaiseribacteriota</taxon>
    </lineage>
</organism>
<comment type="caution">
    <text evidence="9">The sequence shown here is derived from an EMBL/GenBank/DDBJ whole genome shotgun (WGS) entry which is preliminary data.</text>
</comment>
<dbReference type="InterPro" id="IPR020056">
    <property type="entry name" value="Rbsml_bL25/Gln-tRNA_synth_N"/>
</dbReference>
<evidence type="ECO:0000256" key="6">
    <source>
        <dbReference type="SAM" id="MobiDB-lite"/>
    </source>
</evidence>
<dbReference type="Proteomes" id="UP000178815">
    <property type="component" value="Unassembled WGS sequence"/>
</dbReference>
<dbReference type="InterPro" id="IPR001021">
    <property type="entry name" value="Ribosomal_bL25_long"/>
</dbReference>
<evidence type="ECO:0000256" key="4">
    <source>
        <dbReference type="ARBA" id="ARBA00023274"/>
    </source>
</evidence>
<dbReference type="GO" id="GO:0003735">
    <property type="term" value="F:structural constituent of ribosome"/>
    <property type="evidence" value="ECO:0007669"/>
    <property type="project" value="InterPro"/>
</dbReference>
<dbReference type="Pfam" id="PF01386">
    <property type="entry name" value="Ribosomal_L25p"/>
    <property type="match status" value="1"/>
</dbReference>
<comment type="similarity">
    <text evidence="5">Belongs to the bacterial ribosomal protein bL25 family. CTC subfamily.</text>
</comment>
<feature type="compositionally biased region" description="Acidic residues" evidence="6">
    <location>
        <begin position="206"/>
        <end position="217"/>
    </location>
</feature>
<dbReference type="PANTHER" id="PTHR33284:SF1">
    <property type="entry name" value="RIBOSOMAL PROTEIN L25_GLN-TRNA SYNTHETASE, ANTI-CODON-BINDING DOMAIN-CONTAINING PROTEIN"/>
    <property type="match status" value="1"/>
</dbReference>
<dbReference type="EMBL" id="MFKU01000010">
    <property type="protein sequence ID" value="OGG48668.1"/>
    <property type="molecule type" value="Genomic_DNA"/>
</dbReference>
<keyword evidence="2 5" id="KW-0694">RNA-binding</keyword>
<keyword evidence="3 5" id="KW-0689">Ribosomal protein</keyword>
<dbReference type="HAMAP" id="MF_01334">
    <property type="entry name" value="Ribosomal_bL25_CTC"/>
    <property type="match status" value="1"/>
</dbReference>
<dbReference type="InterPro" id="IPR037121">
    <property type="entry name" value="Ribosomal_bL25_C"/>
</dbReference>
<proteinExistence type="inferred from homology"/>
<protein>
    <recommendedName>
        <fullName evidence="5">Large ribosomal subunit protein bL25</fullName>
    </recommendedName>
    <alternativeName>
        <fullName evidence="5">General stress protein CTC</fullName>
    </alternativeName>
</protein>
<dbReference type="CDD" id="cd00495">
    <property type="entry name" value="Ribosomal_L25_TL5_CTC"/>
    <property type="match status" value="1"/>
</dbReference>
<dbReference type="GO" id="GO:0008097">
    <property type="term" value="F:5S rRNA binding"/>
    <property type="evidence" value="ECO:0007669"/>
    <property type="project" value="InterPro"/>
</dbReference>
<dbReference type="InterPro" id="IPR029751">
    <property type="entry name" value="Ribosomal_L25_dom"/>
</dbReference>
<dbReference type="GO" id="GO:0006412">
    <property type="term" value="P:translation"/>
    <property type="evidence" value="ECO:0007669"/>
    <property type="project" value="UniProtKB-UniRule"/>
</dbReference>
<dbReference type="AlphaFoldDB" id="A0A1F6CHR6"/>